<evidence type="ECO:0000256" key="4">
    <source>
        <dbReference type="ARBA" id="ARBA00022438"/>
    </source>
</evidence>
<dbReference type="InterPro" id="IPR000819">
    <property type="entry name" value="Peptidase_M17_C"/>
</dbReference>
<comment type="function">
    <text evidence="8">Presumably involved in the processing and regular turnover of intracellular proteins. Catalyzes the removal of unsubstituted N-terminal amino acids from various peptides.</text>
</comment>
<dbReference type="Gene3D" id="3.40.630.10">
    <property type="entry name" value="Zn peptidases"/>
    <property type="match status" value="1"/>
</dbReference>
<evidence type="ECO:0000256" key="6">
    <source>
        <dbReference type="ARBA" id="ARBA00022801"/>
    </source>
</evidence>
<dbReference type="GO" id="GO:0030145">
    <property type="term" value="F:manganese ion binding"/>
    <property type="evidence" value="ECO:0007669"/>
    <property type="project" value="UniProtKB-UniRule"/>
</dbReference>
<reference evidence="10 11" key="1">
    <citation type="submission" date="2017-01" db="EMBL/GenBank/DDBJ databases">
        <title>The cable genome- insights into the physiology and evolution of filamentous bacteria capable of sulfide oxidation via long distance electron transfer.</title>
        <authorList>
            <person name="Schreiber L."/>
            <person name="Bjerg J.T."/>
            <person name="Boggild A."/>
            <person name="Van De Vossenberg J."/>
            <person name="Meysman F."/>
            <person name="Nielsen L.P."/>
            <person name="Schramm A."/>
            <person name="Kjeldsen K.U."/>
        </authorList>
    </citation>
    <scope>NUCLEOTIDE SEQUENCE [LARGE SCALE GENOMIC DNA]</scope>
    <source>
        <strain evidence="10">MCF</strain>
    </source>
</reference>
<dbReference type="InterPro" id="IPR008283">
    <property type="entry name" value="Peptidase_M17_N"/>
</dbReference>
<dbReference type="GO" id="GO:0070006">
    <property type="term" value="F:metalloaminopeptidase activity"/>
    <property type="evidence" value="ECO:0007669"/>
    <property type="project" value="InterPro"/>
</dbReference>
<feature type="binding site" evidence="8">
    <location>
        <position position="374"/>
    </location>
    <ligand>
        <name>Mn(2+)</name>
        <dbReference type="ChEBI" id="CHEBI:29035"/>
        <label>1</label>
    </ligand>
</feature>
<comment type="similarity">
    <text evidence="3 8">Belongs to the peptidase M17 family.</text>
</comment>
<comment type="catalytic activity">
    <reaction evidence="1 8">
        <text>Release of an N-terminal amino acid, Xaa-|-Yaa-, in which Xaa is preferably Leu, but may be other amino acids including Pro although not Arg or Lys, and Yaa may be Pro. Amino acid amides and methyl esters are also readily hydrolyzed, but rates on arylamides are exceedingly low.</text>
        <dbReference type="EC" id="3.4.11.1"/>
    </reaction>
</comment>
<dbReference type="NCBIfam" id="NF002074">
    <property type="entry name" value="PRK00913.1-4"/>
    <property type="match status" value="1"/>
</dbReference>
<organism evidence="10 11">
    <name type="scientific">Candidatus Electrothrix aarhusensis</name>
    <dbReference type="NCBI Taxonomy" id="1859131"/>
    <lineage>
        <taxon>Bacteria</taxon>
        <taxon>Pseudomonadati</taxon>
        <taxon>Thermodesulfobacteriota</taxon>
        <taxon>Desulfobulbia</taxon>
        <taxon>Desulfobulbales</taxon>
        <taxon>Desulfobulbaceae</taxon>
        <taxon>Candidatus Electrothrix</taxon>
    </lineage>
</organism>
<dbReference type="EC" id="3.4.11.10" evidence="8"/>
<dbReference type="PROSITE" id="PS00631">
    <property type="entry name" value="CYTOSOL_AP"/>
    <property type="match status" value="1"/>
</dbReference>
<proteinExistence type="inferred from homology"/>
<feature type="active site" evidence="8">
    <location>
        <position position="303"/>
    </location>
</feature>
<evidence type="ECO:0000256" key="1">
    <source>
        <dbReference type="ARBA" id="ARBA00000135"/>
    </source>
</evidence>
<keyword evidence="11" id="KW-1185">Reference proteome</keyword>
<evidence type="ECO:0000256" key="3">
    <source>
        <dbReference type="ARBA" id="ARBA00009528"/>
    </source>
</evidence>
<dbReference type="PANTHER" id="PTHR11963">
    <property type="entry name" value="LEUCINE AMINOPEPTIDASE-RELATED"/>
    <property type="match status" value="1"/>
</dbReference>
<evidence type="ECO:0000256" key="8">
    <source>
        <dbReference type="HAMAP-Rule" id="MF_00181"/>
    </source>
</evidence>
<dbReference type="NCBIfam" id="NF002083">
    <property type="entry name" value="PRK00913.3-5"/>
    <property type="match status" value="1"/>
</dbReference>
<comment type="subcellular location">
    <subcellularLocation>
        <location evidence="8">Cytoplasm</location>
    </subcellularLocation>
</comment>
<dbReference type="Pfam" id="PF02789">
    <property type="entry name" value="Peptidase_M17_N"/>
    <property type="match status" value="1"/>
</dbReference>
<dbReference type="GO" id="GO:0006508">
    <property type="term" value="P:proteolysis"/>
    <property type="evidence" value="ECO:0007669"/>
    <property type="project" value="UniProtKB-KW"/>
</dbReference>
<dbReference type="SUPFAM" id="SSF53187">
    <property type="entry name" value="Zn-dependent exopeptidases"/>
    <property type="match status" value="1"/>
</dbReference>
<dbReference type="CDD" id="cd00433">
    <property type="entry name" value="Peptidase_M17"/>
    <property type="match status" value="1"/>
</dbReference>
<comment type="catalytic activity">
    <reaction evidence="2 8">
        <text>Release of an N-terminal amino acid, preferentially leucine, but not glutamic or aspartic acids.</text>
        <dbReference type="EC" id="3.4.11.10"/>
    </reaction>
</comment>
<keyword evidence="5 8" id="KW-0645">Protease</keyword>
<dbReference type="SUPFAM" id="SSF52949">
    <property type="entry name" value="Macro domain-like"/>
    <property type="match status" value="1"/>
</dbReference>
<dbReference type="InterPro" id="IPR023042">
    <property type="entry name" value="Peptidase_M17_leu_NH2_pept"/>
</dbReference>
<keyword evidence="8" id="KW-0479">Metal-binding</keyword>
<dbReference type="EC" id="3.4.11.1" evidence="8"/>
<feature type="domain" description="Cytosol aminopeptidase" evidence="9">
    <location>
        <begin position="372"/>
        <end position="379"/>
    </location>
</feature>
<feature type="binding site" evidence="8">
    <location>
        <position position="291"/>
    </location>
    <ligand>
        <name>Mn(2+)</name>
        <dbReference type="ChEBI" id="CHEBI:29035"/>
        <label>2</label>
    </ligand>
</feature>
<gene>
    <name evidence="8" type="primary">pepA</name>
    <name evidence="10" type="ORF">H206_03227</name>
</gene>
<feature type="binding site" evidence="8">
    <location>
        <position position="376"/>
    </location>
    <ligand>
        <name>Mn(2+)</name>
        <dbReference type="ChEBI" id="CHEBI:29035"/>
        <label>1</label>
    </ligand>
</feature>
<dbReference type="GO" id="GO:0005737">
    <property type="term" value="C:cytoplasm"/>
    <property type="evidence" value="ECO:0007669"/>
    <property type="project" value="UniProtKB-SubCell"/>
</dbReference>
<comment type="cofactor">
    <cofactor evidence="8">
        <name>Mn(2+)</name>
        <dbReference type="ChEBI" id="CHEBI:29035"/>
    </cofactor>
    <text evidence="8">Binds 2 manganese ions per subunit.</text>
</comment>
<feature type="binding site" evidence="8">
    <location>
        <position position="296"/>
    </location>
    <ligand>
        <name>Mn(2+)</name>
        <dbReference type="ChEBI" id="CHEBI:29035"/>
        <label>1</label>
    </ligand>
</feature>
<dbReference type="PRINTS" id="PR00481">
    <property type="entry name" value="LAMNOPPTDASE"/>
</dbReference>
<protein>
    <recommendedName>
        <fullName evidence="8">Probable cytosol aminopeptidase</fullName>
        <ecNumber evidence="8">3.4.11.1</ecNumber>
    </recommendedName>
    <alternativeName>
        <fullName evidence="8">Leucine aminopeptidase</fullName>
        <shortName evidence="8">LAP</shortName>
        <ecNumber evidence="8">3.4.11.10</ecNumber>
    </alternativeName>
    <alternativeName>
        <fullName evidence="8">Leucyl aminopeptidase</fullName>
    </alternativeName>
</protein>
<feature type="binding site" evidence="8">
    <location>
        <position position="314"/>
    </location>
    <ligand>
        <name>Mn(2+)</name>
        <dbReference type="ChEBI" id="CHEBI:29035"/>
        <label>2</label>
    </ligand>
</feature>
<sequence length="530" mass="57084">MLLRREFLLLIDIQQRGTYMIFELNQKEPEMFSGDLLVYFIRETEGKTVPCLSKVVRRELKQAWKSGDFTGKKGQSFLFYPSATAKHSAAYRVLAVGLGKAADESDKNALREQIRLAAGTAVQQAAGLKVTSLMAVLPEKTGLEDSEVAECLTEGLILGSYRFDKYKSKKEDQEEQPTIEAFSLQVGTLNPKAAQEGMSLGKKAATAACRARDMANEPGNGWPPAKFAEFGQRLAQKHKLSCEIIEKDAMKKLGMGGILGVNQGSALPPKLVILKYEGGKKTDPTLMLVGKGLTFDSGGISLKPGLGMEDMKYDMCGGAAVICAMQAIAQEQPKGINVVALVPSTENLPASTALKPGDIITHYNGKTSEIINTDAEGRLILADALAYGIEKYTPDAVIDLATLTGAVIVGLGHHRTGLMATDDSLADQLLAAGDRAGEPLWRLPLGPEYSEQIKSQVADVKNIGGRGAGSITAAAYLQEFVGDTPWAHLDIAGTAWNFTEKTYIPKGPSGIAVRTLVDLVRHWQGKKKEV</sequence>
<evidence type="ECO:0000259" key="9">
    <source>
        <dbReference type="PROSITE" id="PS00631"/>
    </source>
</evidence>
<evidence type="ECO:0000256" key="7">
    <source>
        <dbReference type="ARBA" id="ARBA00023211"/>
    </source>
</evidence>
<name>A0A3S3QNE2_9BACT</name>
<comment type="caution">
    <text evidence="10">The sequence shown here is derived from an EMBL/GenBank/DDBJ whole genome shotgun (WGS) entry which is preliminary data.</text>
</comment>
<dbReference type="NCBIfam" id="NF002073">
    <property type="entry name" value="PRK00913.1-2"/>
    <property type="match status" value="1"/>
</dbReference>
<dbReference type="EMBL" id="MTKO01000137">
    <property type="protein sequence ID" value="RWX42915.1"/>
    <property type="molecule type" value="Genomic_DNA"/>
</dbReference>
<feature type="binding site" evidence="8">
    <location>
        <position position="296"/>
    </location>
    <ligand>
        <name>Mn(2+)</name>
        <dbReference type="ChEBI" id="CHEBI:29035"/>
        <label>2</label>
    </ligand>
</feature>
<evidence type="ECO:0000313" key="10">
    <source>
        <dbReference type="EMBL" id="RWX42915.1"/>
    </source>
</evidence>
<dbReference type="HAMAP" id="MF_00181">
    <property type="entry name" value="Cytosol_peptidase_M17"/>
    <property type="match status" value="1"/>
</dbReference>
<keyword evidence="6 8" id="KW-0378">Hydrolase</keyword>
<evidence type="ECO:0000256" key="5">
    <source>
        <dbReference type="ARBA" id="ARBA00022670"/>
    </source>
</evidence>
<dbReference type="PANTHER" id="PTHR11963:SF23">
    <property type="entry name" value="CYTOSOL AMINOPEPTIDASE"/>
    <property type="match status" value="1"/>
</dbReference>
<dbReference type="NCBIfam" id="NF002077">
    <property type="entry name" value="PRK00913.2-4"/>
    <property type="match status" value="1"/>
</dbReference>
<dbReference type="Pfam" id="PF00883">
    <property type="entry name" value="Peptidase_M17"/>
    <property type="match status" value="1"/>
</dbReference>
<keyword evidence="8" id="KW-0963">Cytoplasm</keyword>
<keyword evidence="4 8" id="KW-0031">Aminopeptidase</keyword>
<evidence type="ECO:0000256" key="2">
    <source>
        <dbReference type="ARBA" id="ARBA00000967"/>
    </source>
</evidence>
<dbReference type="InterPro" id="IPR043472">
    <property type="entry name" value="Macro_dom-like"/>
</dbReference>
<evidence type="ECO:0000313" key="11">
    <source>
        <dbReference type="Proteomes" id="UP000287853"/>
    </source>
</evidence>
<accession>A0A3S3QNE2</accession>
<dbReference type="Gene3D" id="3.40.220.10">
    <property type="entry name" value="Leucine Aminopeptidase, subunit E, domain 1"/>
    <property type="match status" value="1"/>
</dbReference>
<feature type="binding site" evidence="8">
    <location>
        <position position="376"/>
    </location>
    <ligand>
        <name>Mn(2+)</name>
        <dbReference type="ChEBI" id="CHEBI:29035"/>
        <label>2</label>
    </ligand>
</feature>
<dbReference type="AlphaFoldDB" id="A0A3S3QNE2"/>
<feature type="active site" evidence="8">
    <location>
        <position position="378"/>
    </location>
</feature>
<dbReference type="Proteomes" id="UP000287853">
    <property type="component" value="Unassembled WGS sequence"/>
</dbReference>
<dbReference type="InterPro" id="IPR011356">
    <property type="entry name" value="Leucine_aapep/pepB"/>
</dbReference>
<keyword evidence="7 8" id="KW-0464">Manganese</keyword>